<evidence type="ECO:0000313" key="2">
    <source>
        <dbReference type="EMBL" id="AMS43240.1"/>
    </source>
</evidence>
<keyword evidence="1" id="KW-0812">Transmembrane</keyword>
<evidence type="ECO:0000256" key="1">
    <source>
        <dbReference type="SAM" id="Phobius"/>
    </source>
</evidence>
<keyword evidence="1" id="KW-0472">Membrane</keyword>
<dbReference type="KEGG" id="aak:AA2016_4325"/>
<dbReference type="AlphaFoldDB" id="A0AAC8YRJ6"/>
<sequence length="91" mass="9463">MTDIVNRRTLSMLGLAMAASAALIVLFVLCALVGVLFPSLQVTHAWVGLFTLAPVTSPQAWLEGIFFSLVFGIIAGAIVAAVHNAVAARGL</sequence>
<keyword evidence="1" id="KW-1133">Transmembrane helix</keyword>
<dbReference type="EMBL" id="JACICB010000008">
    <property type="protein sequence ID" value="MBB3706210.1"/>
    <property type="molecule type" value="Genomic_DNA"/>
</dbReference>
<protein>
    <submittedName>
        <fullName evidence="3">ABC-type antimicrobial peptide transport system permease subunit</fullName>
    </submittedName>
</protein>
<dbReference type="RefSeq" id="WP_067963662.1">
    <property type="nucleotide sequence ID" value="NZ_CP015005.1"/>
</dbReference>
<keyword evidence="5" id="KW-1185">Reference proteome</keyword>
<dbReference type="EMBL" id="CP015005">
    <property type="protein sequence ID" value="AMS43240.1"/>
    <property type="molecule type" value="Genomic_DNA"/>
</dbReference>
<gene>
    <name evidence="2" type="ORF">AA2016_4325</name>
    <name evidence="3" type="ORF">FHS67_002530</name>
</gene>
<reference evidence="3 5" key="2">
    <citation type="submission" date="2020-08" db="EMBL/GenBank/DDBJ databases">
        <title>Genomic Encyclopedia of Type Strains, Phase IV (KMG-IV): sequencing the most valuable type-strain genomes for metagenomic binning, comparative biology and taxonomic classification.</title>
        <authorList>
            <person name="Goeker M."/>
        </authorList>
    </citation>
    <scope>NUCLEOTIDE SEQUENCE [LARGE SCALE GENOMIC DNA]</scope>
    <source>
        <strain evidence="3 5">DSM 10368</strain>
    </source>
</reference>
<evidence type="ECO:0000313" key="5">
    <source>
        <dbReference type="Proteomes" id="UP000577697"/>
    </source>
</evidence>
<proteinExistence type="predicted"/>
<reference evidence="2 4" key="1">
    <citation type="submission" date="2016-03" db="EMBL/GenBank/DDBJ databases">
        <title>Complete genome of Aminobacter aminovorans KCTC 2477.</title>
        <authorList>
            <person name="Kim K.M."/>
        </authorList>
    </citation>
    <scope>NUCLEOTIDE SEQUENCE [LARGE SCALE GENOMIC DNA]</scope>
    <source>
        <strain evidence="2 4">KCTC 2477</strain>
    </source>
</reference>
<organism evidence="2 4">
    <name type="scientific">Aminobacter aminovorans</name>
    <name type="common">Chelatobacter heintzii</name>
    <dbReference type="NCBI Taxonomy" id="83263"/>
    <lineage>
        <taxon>Bacteria</taxon>
        <taxon>Pseudomonadati</taxon>
        <taxon>Pseudomonadota</taxon>
        <taxon>Alphaproteobacteria</taxon>
        <taxon>Hyphomicrobiales</taxon>
        <taxon>Phyllobacteriaceae</taxon>
        <taxon>Aminobacter</taxon>
    </lineage>
</organism>
<feature type="transmembrane region" description="Helical" evidence="1">
    <location>
        <begin position="60"/>
        <end position="82"/>
    </location>
</feature>
<evidence type="ECO:0000313" key="4">
    <source>
        <dbReference type="Proteomes" id="UP000075755"/>
    </source>
</evidence>
<dbReference type="Proteomes" id="UP000577697">
    <property type="component" value="Unassembled WGS sequence"/>
</dbReference>
<evidence type="ECO:0000313" key="3">
    <source>
        <dbReference type="EMBL" id="MBB3706210.1"/>
    </source>
</evidence>
<dbReference type="Proteomes" id="UP000075755">
    <property type="component" value="Chromosome"/>
</dbReference>
<name>A0AAC8YRJ6_AMIAI</name>
<feature type="transmembrane region" description="Helical" evidence="1">
    <location>
        <begin position="12"/>
        <end position="40"/>
    </location>
</feature>
<accession>A0AAC8YRJ6</accession>